<keyword evidence="7 12" id="KW-0812">Transmembrane</keyword>
<keyword evidence="8 12" id="KW-0378">Hydrolase</keyword>
<evidence type="ECO:0000313" key="15">
    <source>
        <dbReference type="Proteomes" id="UP000316626"/>
    </source>
</evidence>
<evidence type="ECO:0000256" key="11">
    <source>
        <dbReference type="PIRSR" id="PIRSR600223-1"/>
    </source>
</evidence>
<dbReference type="GO" id="GO:0004252">
    <property type="term" value="F:serine-type endopeptidase activity"/>
    <property type="evidence" value="ECO:0007669"/>
    <property type="project" value="InterPro"/>
</dbReference>
<protein>
    <recommendedName>
        <fullName evidence="4 12">Signal peptidase I</fullName>
        <ecNumber evidence="4 12">3.4.21.89</ecNumber>
    </recommendedName>
</protein>
<dbReference type="RefSeq" id="WP_142640757.1">
    <property type="nucleotide sequence ID" value="NZ_VDGI01000001.1"/>
</dbReference>
<dbReference type="SUPFAM" id="SSF51306">
    <property type="entry name" value="LexA/Signal peptidase"/>
    <property type="match status" value="1"/>
</dbReference>
<evidence type="ECO:0000256" key="3">
    <source>
        <dbReference type="ARBA" id="ARBA00009370"/>
    </source>
</evidence>
<reference evidence="14 15" key="1">
    <citation type="submission" date="2019-06" db="EMBL/GenBank/DDBJ databases">
        <title>Psychrobacillus vulpis sp. nov., a new species isolated from feces of a red fox that inhabits in The Tablas de Daimiel Natural Park, Albacete, Spain.</title>
        <authorList>
            <person name="Rodriguez M."/>
            <person name="Reina J.C."/>
            <person name="Bejar V."/>
            <person name="Llamas I."/>
        </authorList>
    </citation>
    <scope>NUCLEOTIDE SEQUENCE [LARGE SCALE GENOMIC DNA]</scope>
    <source>
        <strain evidence="14 15">Z8</strain>
    </source>
</reference>
<dbReference type="PROSITE" id="PS00761">
    <property type="entry name" value="SPASE_I_3"/>
    <property type="match status" value="1"/>
</dbReference>
<evidence type="ECO:0000256" key="9">
    <source>
        <dbReference type="ARBA" id="ARBA00022989"/>
    </source>
</evidence>
<comment type="similarity">
    <text evidence="3 12">Belongs to the peptidase S26 family.</text>
</comment>
<gene>
    <name evidence="14" type="primary">lepB</name>
    <name evidence="14" type="ORF">FG384_01365</name>
</gene>
<dbReference type="AlphaFoldDB" id="A0A544TW09"/>
<feature type="active site" evidence="11">
    <location>
        <position position="40"/>
    </location>
</feature>
<dbReference type="PANTHER" id="PTHR43390:SF1">
    <property type="entry name" value="CHLOROPLAST PROCESSING PEPTIDASE"/>
    <property type="match status" value="1"/>
</dbReference>
<dbReference type="NCBIfam" id="TIGR02227">
    <property type="entry name" value="sigpep_I_bact"/>
    <property type="match status" value="1"/>
</dbReference>
<dbReference type="GO" id="GO:0009003">
    <property type="term" value="F:signal peptidase activity"/>
    <property type="evidence" value="ECO:0007669"/>
    <property type="project" value="UniProtKB-EC"/>
</dbReference>
<dbReference type="Proteomes" id="UP000316626">
    <property type="component" value="Unassembled WGS sequence"/>
</dbReference>
<comment type="catalytic activity">
    <reaction evidence="1 12">
        <text>Cleavage of hydrophobic, N-terminal signal or leader sequences from secreted and periplasmic proteins.</text>
        <dbReference type="EC" id="3.4.21.89"/>
    </reaction>
</comment>
<evidence type="ECO:0000313" key="14">
    <source>
        <dbReference type="EMBL" id="TQR21632.1"/>
    </source>
</evidence>
<keyword evidence="5" id="KW-1003">Cell membrane</keyword>
<feature type="domain" description="Peptidase S26" evidence="13">
    <location>
        <begin position="10"/>
        <end position="171"/>
    </location>
</feature>
<dbReference type="EMBL" id="VDGI01000001">
    <property type="protein sequence ID" value="TQR21632.1"/>
    <property type="molecule type" value="Genomic_DNA"/>
</dbReference>
<feature type="transmembrane region" description="Helical" evidence="12">
    <location>
        <begin position="12"/>
        <end position="31"/>
    </location>
</feature>
<evidence type="ECO:0000256" key="7">
    <source>
        <dbReference type="ARBA" id="ARBA00022692"/>
    </source>
</evidence>
<dbReference type="InterPro" id="IPR000223">
    <property type="entry name" value="Pept_S26A_signal_pept_1"/>
</dbReference>
<dbReference type="Gene3D" id="2.10.109.10">
    <property type="entry name" value="Umud Fragment, subunit A"/>
    <property type="match status" value="1"/>
</dbReference>
<evidence type="ECO:0000256" key="5">
    <source>
        <dbReference type="ARBA" id="ARBA00022475"/>
    </source>
</evidence>
<name>A0A544TW09_9BACI</name>
<evidence type="ECO:0000256" key="2">
    <source>
        <dbReference type="ARBA" id="ARBA00004401"/>
    </source>
</evidence>
<dbReference type="InterPro" id="IPR019533">
    <property type="entry name" value="Peptidase_S26"/>
</dbReference>
<dbReference type="FunFam" id="2.10.109.10:FF:000008">
    <property type="entry name" value="Signal peptidase I"/>
    <property type="match status" value="1"/>
</dbReference>
<feature type="active site" evidence="11">
    <location>
        <position position="78"/>
    </location>
</feature>
<evidence type="ECO:0000256" key="1">
    <source>
        <dbReference type="ARBA" id="ARBA00000677"/>
    </source>
</evidence>
<dbReference type="PROSITE" id="PS00760">
    <property type="entry name" value="SPASE_I_2"/>
    <property type="match status" value="1"/>
</dbReference>
<dbReference type="InterPro" id="IPR036286">
    <property type="entry name" value="LexA/Signal_pep-like_sf"/>
</dbReference>
<dbReference type="Pfam" id="PF10502">
    <property type="entry name" value="Peptidase_S26"/>
    <property type="match status" value="1"/>
</dbReference>
<evidence type="ECO:0000256" key="8">
    <source>
        <dbReference type="ARBA" id="ARBA00022801"/>
    </source>
</evidence>
<dbReference type="EC" id="3.4.21.89" evidence="4 12"/>
<sequence>MKENNKKELVSWIKTIIFAFILVFVCRQFLFSPITVKGESMSPTFEDNNKVVISKTSTIGRFDIIVFKSPDKKDNYIKRVIGLPGDQIEVKDDVLYINGKLYEEPYLQMKKKDLLFGQLTEDFSLEQITGKTKVPKGYYFVMGDNRLQSYDSRIFGFISEEALLGEVKFRLFPLINEKTHK</sequence>
<dbReference type="PANTHER" id="PTHR43390">
    <property type="entry name" value="SIGNAL PEPTIDASE I"/>
    <property type="match status" value="1"/>
</dbReference>
<comment type="caution">
    <text evidence="14">The sequence shown here is derived from an EMBL/GenBank/DDBJ whole genome shotgun (WGS) entry which is preliminary data.</text>
</comment>
<evidence type="ECO:0000259" key="13">
    <source>
        <dbReference type="Pfam" id="PF10502"/>
    </source>
</evidence>
<evidence type="ECO:0000256" key="6">
    <source>
        <dbReference type="ARBA" id="ARBA00022670"/>
    </source>
</evidence>
<dbReference type="OrthoDB" id="9802919at2"/>
<keyword evidence="10 12" id="KW-0472">Membrane</keyword>
<organism evidence="14 15">
    <name type="scientific">Psychrobacillus vulpis</name>
    <dbReference type="NCBI Taxonomy" id="2325572"/>
    <lineage>
        <taxon>Bacteria</taxon>
        <taxon>Bacillati</taxon>
        <taxon>Bacillota</taxon>
        <taxon>Bacilli</taxon>
        <taxon>Bacillales</taxon>
        <taxon>Bacillaceae</taxon>
        <taxon>Psychrobacillus</taxon>
    </lineage>
</organism>
<keyword evidence="15" id="KW-1185">Reference proteome</keyword>
<dbReference type="GO" id="GO:0005886">
    <property type="term" value="C:plasma membrane"/>
    <property type="evidence" value="ECO:0007669"/>
    <property type="project" value="UniProtKB-SubCell"/>
</dbReference>
<dbReference type="PRINTS" id="PR00727">
    <property type="entry name" value="LEADERPTASE"/>
</dbReference>
<dbReference type="CDD" id="cd06530">
    <property type="entry name" value="S26_SPase_I"/>
    <property type="match status" value="1"/>
</dbReference>
<proteinExistence type="inferred from homology"/>
<keyword evidence="6 12" id="KW-0645">Protease</keyword>
<dbReference type="InterPro" id="IPR019758">
    <property type="entry name" value="Pept_S26A_signal_pept_1_CS"/>
</dbReference>
<accession>A0A544TW09</accession>
<dbReference type="GO" id="GO:0006465">
    <property type="term" value="P:signal peptide processing"/>
    <property type="evidence" value="ECO:0007669"/>
    <property type="project" value="InterPro"/>
</dbReference>
<evidence type="ECO:0000256" key="12">
    <source>
        <dbReference type="RuleBase" id="RU362042"/>
    </source>
</evidence>
<dbReference type="InterPro" id="IPR019757">
    <property type="entry name" value="Pept_S26A_signal_pept_1_Lys-AS"/>
</dbReference>
<evidence type="ECO:0000256" key="4">
    <source>
        <dbReference type="ARBA" id="ARBA00013208"/>
    </source>
</evidence>
<keyword evidence="9 12" id="KW-1133">Transmembrane helix</keyword>
<comment type="subcellular location">
    <subcellularLocation>
        <location evidence="2">Cell membrane</location>
        <topology evidence="2">Single-pass type II membrane protein</topology>
    </subcellularLocation>
    <subcellularLocation>
        <location evidence="12">Membrane</location>
        <topology evidence="12">Single-pass type II membrane protein</topology>
    </subcellularLocation>
</comment>
<evidence type="ECO:0000256" key="10">
    <source>
        <dbReference type="ARBA" id="ARBA00023136"/>
    </source>
</evidence>